<protein>
    <recommendedName>
        <fullName evidence="5">Transmembrane protein</fullName>
    </recommendedName>
</protein>
<keyword evidence="2" id="KW-0812">Transmembrane</keyword>
<proteinExistence type="predicted"/>
<dbReference type="PANTHER" id="PTHR34189">
    <property type="entry name" value="TRANSMEMBRANE PROTEIN"/>
    <property type="match status" value="1"/>
</dbReference>
<dbReference type="OrthoDB" id="1191655at2759"/>
<evidence type="ECO:0008006" key="5">
    <source>
        <dbReference type="Google" id="ProtNLM"/>
    </source>
</evidence>
<dbReference type="AlphaFoldDB" id="A0A978VUR2"/>
<gene>
    <name evidence="3" type="ORF">FEM48_Zijuj02G0086700</name>
</gene>
<sequence length="158" mass="17998">MQQRFTTGYSSRVPDEERGLKSPETRQPTLLIKHSPRPPRVLDDGDDALDLPVYDMRFDIEKREISQSRSKKLIHAVPLLLFLCFFILWWFSYPVNLVIKDGRIMSIQPIEMEQPLNDSNIHIDLGIVAAAVSPPLPSIPQNFTGNNATEIISGKEKE</sequence>
<evidence type="ECO:0000313" key="3">
    <source>
        <dbReference type="EMBL" id="KAH7542557.1"/>
    </source>
</evidence>
<feature type="region of interest" description="Disordered" evidence="1">
    <location>
        <begin position="1"/>
        <end position="37"/>
    </location>
</feature>
<dbReference type="EMBL" id="JAEACU010000002">
    <property type="protein sequence ID" value="KAH7542557.1"/>
    <property type="molecule type" value="Genomic_DNA"/>
</dbReference>
<feature type="compositionally biased region" description="Basic and acidic residues" evidence="1">
    <location>
        <begin position="13"/>
        <end position="24"/>
    </location>
</feature>
<organism evidence="3 4">
    <name type="scientific">Ziziphus jujuba var. spinosa</name>
    <dbReference type="NCBI Taxonomy" id="714518"/>
    <lineage>
        <taxon>Eukaryota</taxon>
        <taxon>Viridiplantae</taxon>
        <taxon>Streptophyta</taxon>
        <taxon>Embryophyta</taxon>
        <taxon>Tracheophyta</taxon>
        <taxon>Spermatophyta</taxon>
        <taxon>Magnoliopsida</taxon>
        <taxon>eudicotyledons</taxon>
        <taxon>Gunneridae</taxon>
        <taxon>Pentapetalae</taxon>
        <taxon>rosids</taxon>
        <taxon>fabids</taxon>
        <taxon>Rosales</taxon>
        <taxon>Rhamnaceae</taxon>
        <taxon>Paliureae</taxon>
        <taxon>Ziziphus</taxon>
    </lineage>
</organism>
<keyword evidence="2" id="KW-1133">Transmembrane helix</keyword>
<accession>A0A978VUR2</accession>
<feature type="compositionally biased region" description="Polar residues" evidence="1">
    <location>
        <begin position="1"/>
        <end position="10"/>
    </location>
</feature>
<evidence type="ECO:0000313" key="4">
    <source>
        <dbReference type="Proteomes" id="UP000813462"/>
    </source>
</evidence>
<feature type="transmembrane region" description="Helical" evidence="2">
    <location>
        <begin position="73"/>
        <end position="91"/>
    </location>
</feature>
<evidence type="ECO:0000256" key="1">
    <source>
        <dbReference type="SAM" id="MobiDB-lite"/>
    </source>
</evidence>
<reference evidence="3" key="1">
    <citation type="journal article" date="2021" name="Front. Plant Sci.">
        <title>Chromosome-Scale Genome Assembly for Chinese Sour Jujube and Insights Into Its Genome Evolution and Domestication Signature.</title>
        <authorList>
            <person name="Shen L.-Y."/>
            <person name="Luo H."/>
            <person name="Wang X.-L."/>
            <person name="Wang X.-M."/>
            <person name="Qiu X.-J."/>
            <person name="Liu H."/>
            <person name="Zhou S.-S."/>
            <person name="Jia K.-H."/>
            <person name="Nie S."/>
            <person name="Bao Y.-T."/>
            <person name="Zhang R.-G."/>
            <person name="Yun Q.-Z."/>
            <person name="Chai Y.-H."/>
            <person name="Lu J.-Y."/>
            <person name="Li Y."/>
            <person name="Zhao S.-W."/>
            <person name="Mao J.-F."/>
            <person name="Jia S.-G."/>
            <person name="Mao Y.-M."/>
        </authorList>
    </citation>
    <scope>NUCLEOTIDE SEQUENCE</scope>
    <source>
        <strain evidence="3">AT0</strain>
        <tissue evidence="3">Leaf</tissue>
    </source>
</reference>
<evidence type="ECO:0000256" key="2">
    <source>
        <dbReference type="SAM" id="Phobius"/>
    </source>
</evidence>
<dbReference type="Proteomes" id="UP000813462">
    <property type="component" value="Unassembled WGS sequence"/>
</dbReference>
<dbReference type="PANTHER" id="PTHR34189:SF18">
    <property type="entry name" value="SERINE_THREONINE-KINASE RLCKVII PROTEIN"/>
    <property type="match status" value="1"/>
</dbReference>
<comment type="caution">
    <text evidence="3">The sequence shown here is derived from an EMBL/GenBank/DDBJ whole genome shotgun (WGS) entry which is preliminary data.</text>
</comment>
<name>A0A978VUR2_ZIZJJ</name>
<keyword evidence="2" id="KW-0472">Membrane</keyword>